<dbReference type="HOGENOM" id="CLU_814926_0_0_1"/>
<organism evidence="1 2">
    <name type="scientific">Emiliania huxleyi (strain CCMP1516)</name>
    <dbReference type="NCBI Taxonomy" id="280463"/>
    <lineage>
        <taxon>Eukaryota</taxon>
        <taxon>Haptista</taxon>
        <taxon>Haptophyta</taxon>
        <taxon>Prymnesiophyceae</taxon>
        <taxon>Isochrysidales</taxon>
        <taxon>Noelaerhabdaceae</taxon>
        <taxon>Emiliania</taxon>
    </lineage>
</organism>
<name>A0A0D3K199_EMIH1</name>
<keyword evidence="2" id="KW-1185">Reference proteome</keyword>
<accession>A0A0D3K199</accession>
<dbReference type="Proteomes" id="UP000013827">
    <property type="component" value="Unassembled WGS sequence"/>
</dbReference>
<dbReference type="PaxDb" id="2903-EOD29534"/>
<protein>
    <submittedName>
        <fullName evidence="1">Uncharacterized protein</fullName>
    </submittedName>
</protein>
<dbReference type="KEGG" id="ehx:EMIHUDRAFT_456791"/>
<evidence type="ECO:0000313" key="2">
    <source>
        <dbReference type="Proteomes" id="UP000013827"/>
    </source>
</evidence>
<dbReference type="EnsemblProtists" id="EOD29534">
    <property type="protein sequence ID" value="EOD29534"/>
    <property type="gene ID" value="EMIHUDRAFT_456791"/>
</dbReference>
<proteinExistence type="predicted"/>
<reference evidence="2" key="1">
    <citation type="journal article" date="2013" name="Nature">
        <title>Pan genome of the phytoplankton Emiliania underpins its global distribution.</title>
        <authorList>
            <person name="Read B.A."/>
            <person name="Kegel J."/>
            <person name="Klute M.J."/>
            <person name="Kuo A."/>
            <person name="Lefebvre S.C."/>
            <person name="Maumus F."/>
            <person name="Mayer C."/>
            <person name="Miller J."/>
            <person name="Monier A."/>
            <person name="Salamov A."/>
            <person name="Young J."/>
            <person name="Aguilar M."/>
            <person name="Claverie J.M."/>
            <person name="Frickenhaus S."/>
            <person name="Gonzalez K."/>
            <person name="Herman E.K."/>
            <person name="Lin Y.C."/>
            <person name="Napier J."/>
            <person name="Ogata H."/>
            <person name="Sarno A.F."/>
            <person name="Shmutz J."/>
            <person name="Schroeder D."/>
            <person name="de Vargas C."/>
            <person name="Verret F."/>
            <person name="von Dassow P."/>
            <person name="Valentin K."/>
            <person name="Van de Peer Y."/>
            <person name="Wheeler G."/>
            <person name="Dacks J.B."/>
            <person name="Delwiche C.F."/>
            <person name="Dyhrman S.T."/>
            <person name="Glockner G."/>
            <person name="John U."/>
            <person name="Richards T."/>
            <person name="Worden A.Z."/>
            <person name="Zhang X."/>
            <person name="Grigoriev I.V."/>
            <person name="Allen A.E."/>
            <person name="Bidle K."/>
            <person name="Borodovsky M."/>
            <person name="Bowler C."/>
            <person name="Brownlee C."/>
            <person name="Cock J.M."/>
            <person name="Elias M."/>
            <person name="Gladyshev V.N."/>
            <person name="Groth M."/>
            <person name="Guda C."/>
            <person name="Hadaegh A."/>
            <person name="Iglesias-Rodriguez M.D."/>
            <person name="Jenkins J."/>
            <person name="Jones B.M."/>
            <person name="Lawson T."/>
            <person name="Leese F."/>
            <person name="Lindquist E."/>
            <person name="Lobanov A."/>
            <person name="Lomsadze A."/>
            <person name="Malik S.B."/>
            <person name="Marsh M.E."/>
            <person name="Mackinder L."/>
            <person name="Mock T."/>
            <person name="Mueller-Roeber B."/>
            <person name="Pagarete A."/>
            <person name="Parker M."/>
            <person name="Probert I."/>
            <person name="Quesneville H."/>
            <person name="Raines C."/>
            <person name="Rensing S.A."/>
            <person name="Riano-Pachon D.M."/>
            <person name="Richier S."/>
            <person name="Rokitta S."/>
            <person name="Shiraiwa Y."/>
            <person name="Soanes D.M."/>
            <person name="van der Giezen M."/>
            <person name="Wahlund T.M."/>
            <person name="Williams B."/>
            <person name="Wilson W."/>
            <person name="Wolfe G."/>
            <person name="Wurch L.L."/>
        </authorList>
    </citation>
    <scope>NUCLEOTIDE SEQUENCE</scope>
</reference>
<evidence type="ECO:0000313" key="1">
    <source>
        <dbReference type="EnsemblProtists" id="EOD29534"/>
    </source>
</evidence>
<sequence length="341" mass="36555">MAAPAAGRCKLPPPPHQRYWPRLAATRRLGRGAIGGAAERHASSFEQHQCIAFAGTAALLLQRDQAFNHWGRPKRSPSKVSLCTFRCLPSETPNISPAEWEAAKAAEQRRAGLEHNRAQTKGDSWGGGVSFLDSGPLECGRYDADDCKAAYRSGKDRGTLSNFYARCRSEHGSQPLRSRCTLCCTGENARWAHAVKASADSNFGTRGKWDVRMATGAPTLPGGCRAGKPGSWAPRHKDLSAHKLRARATRITIYEHANPPSAAGFVRSVTLVAPSGATHVVWSGVDMTGCGGALTVPLDGSFVASAAIIATRTSQHAWEYVDAVRLDGWAAGGQCFGSRRH</sequence>
<dbReference type="AlphaFoldDB" id="A0A0D3K199"/>
<reference evidence="1" key="2">
    <citation type="submission" date="2024-10" db="UniProtKB">
        <authorList>
            <consortium name="EnsemblProtists"/>
        </authorList>
    </citation>
    <scope>IDENTIFICATION</scope>
</reference>
<dbReference type="GeneID" id="17274807"/>
<dbReference type="RefSeq" id="XP_005781963.1">
    <property type="nucleotide sequence ID" value="XM_005781906.1"/>
</dbReference>